<name>A0AAE1A2Z8_9GAST</name>
<sequence length="201" mass="22291">MLYATLLLAVAATVLSPPARTLSPSCKSLKACTREIKYGSKGTWSTMFMVQPVSQQAWNTQLNLTCADTYNRTSCFRNSSCRAKLVYEEAKVANALASWICTAQGRDFYQKVYNGNYPCEGNSTLLSLWRSKNKDCKIAGTNNITDHMPVSEICTIVNTTRTCSIDAAVEVCNNATAWVVGSMWTVRIKTLYPECSNCTWT</sequence>
<protein>
    <submittedName>
        <fullName evidence="2">Uncharacterized protein</fullName>
    </submittedName>
</protein>
<accession>A0AAE1A2Z8</accession>
<comment type="caution">
    <text evidence="2">The sequence shown here is derived from an EMBL/GenBank/DDBJ whole genome shotgun (WGS) entry which is preliminary data.</text>
</comment>
<dbReference type="Proteomes" id="UP001283361">
    <property type="component" value="Unassembled WGS sequence"/>
</dbReference>
<keyword evidence="1" id="KW-0732">Signal</keyword>
<keyword evidence="3" id="KW-1185">Reference proteome</keyword>
<organism evidence="2 3">
    <name type="scientific">Elysia crispata</name>
    <name type="common">lettuce slug</name>
    <dbReference type="NCBI Taxonomy" id="231223"/>
    <lineage>
        <taxon>Eukaryota</taxon>
        <taxon>Metazoa</taxon>
        <taxon>Spiralia</taxon>
        <taxon>Lophotrochozoa</taxon>
        <taxon>Mollusca</taxon>
        <taxon>Gastropoda</taxon>
        <taxon>Heterobranchia</taxon>
        <taxon>Euthyneura</taxon>
        <taxon>Panpulmonata</taxon>
        <taxon>Sacoglossa</taxon>
        <taxon>Placobranchoidea</taxon>
        <taxon>Plakobranchidae</taxon>
        <taxon>Elysia</taxon>
    </lineage>
</organism>
<dbReference type="AlphaFoldDB" id="A0AAE1A2Z8"/>
<evidence type="ECO:0000256" key="1">
    <source>
        <dbReference type="SAM" id="SignalP"/>
    </source>
</evidence>
<feature type="chain" id="PRO_5041941628" evidence="1">
    <location>
        <begin position="22"/>
        <end position="201"/>
    </location>
</feature>
<feature type="signal peptide" evidence="1">
    <location>
        <begin position="1"/>
        <end position="21"/>
    </location>
</feature>
<dbReference type="EMBL" id="JAWDGP010002848">
    <property type="protein sequence ID" value="KAK3779337.1"/>
    <property type="molecule type" value="Genomic_DNA"/>
</dbReference>
<reference evidence="2" key="1">
    <citation type="journal article" date="2023" name="G3 (Bethesda)">
        <title>A reference genome for the long-term kleptoplast-retaining sea slug Elysia crispata morphotype clarki.</title>
        <authorList>
            <person name="Eastman K.E."/>
            <person name="Pendleton A.L."/>
            <person name="Shaikh M.A."/>
            <person name="Suttiyut T."/>
            <person name="Ogas R."/>
            <person name="Tomko P."/>
            <person name="Gavelis G."/>
            <person name="Widhalm J.R."/>
            <person name="Wisecaver J.H."/>
        </authorList>
    </citation>
    <scope>NUCLEOTIDE SEQUENCE</scope>
    <source>
        <strain evidence="2">ECLA1</strain>
    </source>
</reference>
<evidence type="ECO:0000313" key="3">
    <source>
        <dbReference type="Proteomes" id="UP001283361"/>
    </source>
</evidence>
<gene>
    <name evidence="2" type="ORF">RRG08_028894</name>
</gene>
<proteinExistence type="predicted"/>
<evidence type="ECO:0000313" key="2">
    <source>
        <dbReference type="EMBL" id="KAK3779337.1"/>
    </source>
</evidence>